<dbReference type="GO" id="GO:0032153">
    <property type="term" value="C:cell division site"/>
    <property type="evidence" value="ECO:0007669"/>
    <property type="project" value="TreeGrafter"/>
</dbReference>
<evidence type="ECO:0000313" key="14">
    <source>
        <dbReference type="EMBL" id="HDD43722.1"/>
    </source>
</evidence>
<evidence type="ECO:0000256" key="2">
    <source>
        <dbReference type="ARBA" id="ARBA00007379"/>
    </source>
</evidence>
<dbReference type="GO" id="GO:0051301">
    <property type="term" value="P:cell division"/>
    <property type="evidence" value="ECO:0007669"/>
    <property type="project" value="UniProtKB-KW"/>
</dbReference>
<feature type="transmembrane region" description="Helical" evidence="11">
    <location>
        <begin position="21"/>
        <end position="42"/>
    </location>
</feature>
<reference evidence="14" key="1">
    <citation type="journal article" date="2020" name="mSystems">
        <title>Genome- and Community-Level Interaction Insights into Carbon Utilization and Element Cycling Functions of Hydrothermarchaeota in Hydrothermal Sediment.</title>
        <authorList>
            <person name="Zhou Z."/>
            <person name="Liu Y."/>
            <person name="Xu W."/>
            <person name="Pan J."/>
            <person name="Luo Z.H."/>
            <person name="Li M."/>
        </authorList>
    </citation>
    <scope>NUCLEOTIDE SEQUENCE [LARGE SCALE GENOMIC DNA]</scope>
    <source>
        <strain evidence="14">HyVt-233</strain>
    </source>
</reference>
<evidence type="ECO:0000256" key="7">
    <source>
        <dbReference type="ARBA" id="ARBA00022989"/>
    </source>
</evidence>
<feature type="transmembrane region" description="Helical" evidence="11">
    <location>
        <begin position="221"/>
        <end position="243"/>
    </location>
</feature>
<keyword evidence="7 11" id="KW-1133">Transmembrane helix</keyword>
<proteinExistence type="inferred from homology"/>
<comment type="caution">
    <text evidence="14">The sequence shown here is derived from an EMBL/GenBank/DDBJ whole genome shotgun (WGS) entry which is preliminary data.</text>
</comment>
<dbReference type="Proteomes" id="UP000886289">
    <property type="component" value="Unassembled WGS sequence"/>
</dbReference>
<evidence type="ECO:0000256" key="3">
    <source>
        <dbReference type="ARBA" id="ARBA00021907"/>
    </source>
</evidence>
<dbReference type="Pfam" id="PF02687">
    <property type="entry name" value="FtsX"/>
    <property type="match status" value="1"/>
</dbReference>
<feature type="transmembrane region" description="Helical" evidence="11">
    <location>
        <begin position="263"/>
        <end position="283"/>
    </location>
</feature>
<dbReference type="InterPro" id="IPR003838">
    <property type="entry name" value="ABC3_permease_C"/>
</dbReference>
<keyword evidence="6 11" id="KW-0812">Transmembrane</keyword>
<evidence type="ECO:0000256" key="1">
    <source>
        <dbReference type="ARBA" id="ARBA00004651"/>
    </source>
</evidence>
<protein>
    <recommendedName>
        <fullName evidence="3 10">Cell division protein FtsX</fullName>
    </recommendedName>
</protein>
<dbReference type="Gene3D" id="3.30.70.3040">
    <property type="match status" value="1"/>
</dbReference>
<evidence type="ECO:0000256" key="6">
    <source>
        <dbReference type="ARBA" id="ARBA00022692"/>
    </source>
</evidence>
<gene>
    <name evidence="14" type="ORF">ENG63_02530</name>
</gene>
<comment type="subcellular location">
    <subcellularLocation>
        <location evidence="1">Cell membrane</location>
        <topology evidence="1">Multi-pass membrane protein</topology>
    </subcellularLocation>
</comment>
<dbReference type="AlphaFoldDB" id="A0A7C0U246"/>
<evidence type="ECO:0000256" key="4">
    <source>
        <dbReference type="ARBA" id="ARBA00022475"/>
    </source>
</evidence>
<feature type="domain" description="FtsX extracellular" evidence="13">
    <location>
        <begin position="59"/>
        <end position="148"/>
    </location>
</feature>
<feature type="transmembrane region" description="Helical" evidence="11">
    <location>
        <begin position="164"/>
        <end position="188"/>
    </location>
</feature>
<keyword evidence="4 10" id="KW-1003">Cell membrane</keyword>
<dbReference type="Pfam" id="PF18075">
    <property type="entry name" value="FtsX_ECD"/>
    <property type="match status" value="1"/>
</dbReference>
<dbReference type="PIRSF" id="PIRSF003097">
    <property type="entry name" value="FtsX"/>
    <property type="match status" value="1"/>
</dbReference>
<evidence type="ECO:0000256" key="5">
    <source>
        <dbReference type="ARBA" id="ARBA00022618"/>
    </source>
</evidence>
<evidence type="ECO:0000259" key="12">
    <source>
        <dbReference type="Pfam" id="PF02687"/>
    </source>
</evidence>
<evidence type="ECO:0000256" key="10">
    <source>
        <dbReference type="PIRNR" id="PIRNR003097"/>
    </source>
</evidence>
<keyword evidence="8 10" id="KW-0472">Membrane</keyword>
<dbReference type="InterPro" id="IPR004513">
    <property type="entry name" value="FtsX"/>
</dbReference>
<evidence type="ECO:0000256" key="9">
    <source>
        <dbReference type="ARBA" id="ARBA00023306"/>
    </source>
</evidence>
<sequence length="285" mass="33321">MIGYFFKKTWQNIRHSFWHNIICLVATTLSLSIFGFFLLLIFNLSIFLKTWQGNIPIIVFFKNEKAALEAKSQLEKRKELKKVEYVSSEQALKRLEKWLKGKFSLLEGLKENPLFPSLEITFSPFYQTPSFLENFKKNIKNFPGVKEVACPSYIFSLLVTTWRIFKILIFLASIFLSISTIFIISTLIRFNFQQRREEIEIMRLLGANEWFIKCPFYLEGLIQGFFASVISLFILRIGVSWYNLKIAMFQNGFNFSFFDLQRILGFIGCGFILGGFGSFLSLYKS</sequence>
<dbReference type="InterPro" id="IPR040690">
    <property type="entry name" value="FtsX_ECD"/>
</dbReference>
<accession>A0A7C0U246</accession>
<evidence type="ECO:0000256" key="8">
    <source>
        <dbReference type="ARBA" id="ARBA00023136"/>
    </source>
</evidence>
<dbReference type="EMBL" id="DRBS01000096">
    <property type="protein sequence ID" value="HDD43722.1"/>
    <property type="molecule type" value="Genomic_DNA"/>
</dbReference>
<dbReference type="PANTHER" id="PTHR47755:SF1">
    <property type="entry name" value="CELL DIVISION PROTEIN FTSX"/>
    <property type="match status" value="1"/>
</dbReference>
<organism evidence="14">
    <name type="scientific">Desulfofervidus auxilii</name>
    <dbReference type="NCBI Taxonomy" id="1621989"/>
    <lineage>
        <taxon>Bacteria</taxon>
        <taxon>Pseudomonadati</taxon>
        <taxon>Thermodesulfobacteriota</taxon>
        <taxon>Candidatus Desulfofervidia</taxon>
        <taxon>Candidatus Desulfofervidales</taxon>
        <taxon>Candidatus Desulfofervidaceae</taxon>
        <taxon>Candidatus Desulfofervidus</taxon>
    </lineage>
</organism>
<dbReference type="PANTHER" id="PTHR47755">
    <property type="entry name" value="CELL DIVISION PROTEIN FTSX"/>
    <property type="match status" value="1"/>
</dbReference>
<evidence type="ECO:0000256" key="11">
    <source>
        <dbReference type="SAM" id="Phobius"/>
    </source>
</evidence>
<evidence type="ECO:0000259" key="13">
    <source>
        <dbReference type="Pfam" id="PF18075"/>
    </source>
</evidence>
<feature type="domain" description="ABC3 transporter permease C-terminal" evidence="12">
    <location>
        <begin position="171"/>
        <end position="284"/>
    </location>
</feature>
<name>A0A7C0U246_DESA2</name>
<keyword evidence="9 10" id="KW-0131">Cell cycle</keyword>
<comment type="similarity">
    <text evidence="2 10">Belongs to the ABC-4 integral membrane protein family. FtsX subfamily.</text>
</comment>
<dbReference type="GO" id="GO:0005886">
    <property type="term" value="C:plasma membrane"/>
    <property type="evidence" value="ECO:0007669"/>
    <property type="project" value="UniProtKB-SubCell"/>
</dbReference>
<keyword evidence="5 10" id="KW-0132">Cell division</keyword>